<evidence type="ECO:0000259" key="1">
    <source>
        <dbReference type="Pfam" id="PF12969"/>
    </source>
</evidence>
<dbReference type="Gene3D" id="3.10.620.30">
    <property type="match status" value="1"/>
</dbReference>
<keyword evidence="2" id="KW-0645">Protease</keyword>
<dbReference type="Pfam" id="PF12969">
    <property type="entry name" value="DUF3857"/>
    <property type="match status" value="1"/>
</dbReference>
<dbReference type="Gene3D" id="2.60.120.1130">
    <property type="match status" value="1"/>
</dbReference>
<dbReference type="OrthoDB" id="8595007at2"/>
<dbReference type="InterPro" id="IPR024618">
    <property type="entry name" value="DUF3857"/>
</dbReference>
<dbReference type="GO" id="GO:0006508">
    <property type="term" value="P:proteolysis"/>
    <property type="evidence" value="ECO:0007669"/>
    <property type="project" value="UniProtKB-KW"/>
</dbReference>
<proteinExistence type="predicted"/>
<name>A0A4R1RD57_9FLAO</name>
<gene>
    <name evidence="2" type="ORF">EV196_10956</name>
</gene>
<dbReference type="AlphaFoldDB" id="A0A4R1RD57"/>
<keyword evidence="2" id="KW-0378">Hydrolase</keyword>
<dbReference type="EMBL" id="SLUP01000009">
    <property type="protein sequence ID" value="TCL63432.1"/>
    <property type="molecule type" value="Genomic_DNA"/>
</dbReference>
<evidence type="ECO:0000313" key="3">
    <source>
        <dbReference type="Proteomes" id="UP000295455"/>
    </source>
</evidence>
<dbReference type="Gene3D" id="2.60.40.3140">
    <property type="match status" value="1"/>
</dbReference>
<feature type="domain" description="DUF3857" evidence="1">
    <location>
        <begin position="59"/>
        <end position="217"/>
    </location>
</feature>
<dbReference type="Proteomes" id="UP000295455">
    <property type="component" value="Unassembled WGS sequence"/>
</dbReference>
<keyword evidence="3" id="KW-1185">Reference proteome</keyword>
<dbReference type="InterPro" id="IPR038765">
    <property type="entry name" value="Papain-like_cys_pep_sf"/>
</dbReference>
<comment type="caution">
    <text evidence="2">The sequence shown here is derived from an EMBL/GenBank/DDBJ whole genome shotgun (WGS) entry which is preliminary data.</text>
</comment>
<evidence type="ECO:0000313" key="2">
    <source>
        <dbReference type="EMBL" id="TCL63432.1"/>
    </source>
</evidence>
<protein>
    <submittedName>
        <fullName evidence="2">Transglutaminase-like putative cysteine protease</fullName>
    </submittedName>
</protein>
<accession>A0A4R1RD57</accession>
<organism evidence="2 3">
    <name type="scientific">Mariniflexile fucanivorans</name>
    <dbReference type="NCBI Taxonomy" id="264023"/>
    <lineage>
        <taxon>Bacteria</taxon>
        <taxon>Pseudomonadati</taxon>
        <taxon>Bacteroidota</taxon>
        <taxon>Flavobacteriia</taxon>
        <taxon>Flavobacteriales</taxon>
        <taxon>Flavobacteriaceae</taxon>
        <taxon>Mariniflexile</taxon>
    </lineage>
</organism>
<dbReference type="GO" id="GO:0008233">
    <property type="term" value="F:peptidase activity"/>
    <property type="evidence" value="ECO:0007669"/>
    <property type="project" value="UniProtKB-KW"/>
</dbReference>
<reference evidence="2 3" key="1">
    <citation type="submission" date="2019-03" db="EMBL/GenBank/DDBJ databases">
        <title>Genomic Encyclopedia of Type Strains, Phase IV (KMG-IV): sequencing the most valuable type-strain genomes for metagenomic binning, comparative biology and taxonomic classification.</title>
        <authorList>
            <person name="Goeker M."/>
        </authorList>
    </citation>
    <scope>NUCLEOTIDE SEQUENCE [LARGE SCALE GENOMIC DNA]</scope>
    <source>
        <strain evidence="2 3">DSM 18792</strain>
    </source>
</reference>
<sequence length="643" mass="73819">MFLKLKFIIVCVVFFITMQMSSQEKFYTSFSIPANLNENANAVIRSKQLNITINAVDDMTVYEKSIITVLNKEGNSSLDAYVHYDNNVKIKTLEVQVFNQLGALIKKIKKNDFIDVSAVDGGTLYSDSRVKYLEYTPISYPYTVEFICEINTKNTAFIESFTPVNDYFLSVENSSYTIIFPSDITVRTKEKNLEGLDLTKEKSQNKIRYTIKNVEAFKPEAYSPAFIDIIPRILVATNNFYYEGVYANVDDWESMGKWFYDNLLVGRSHVSEGTKNNILKLVEGINDPIEKAKIVYKYIQDNTRYISVQVGIGGMQPISASEVDLVKYGDCKGLTNYTKALLEVVGVKSNYTRLYASPNEQISVDKNFVSFGGQTNHVILNIPVENQEDIWLECTSQKLPFGFIGDFTDDRDVLVITPEGGKIQHTKKYATEESSQFINGTYAISNDGLIEAKVTVNSKGIQYDNKYWLETETERDLDTHYKKRWNYVNGVSINTMKINNDKLNNEFVEDIDFLAPNYSKIVGNRMLLTLNALNRNTNIPDRYRDRKLPLKIKRGFKDVDEVEIKLPSDFTIESQPDNVSIENKFGSYKAEIIVKDDSTLLYKREWIINDGEYPKEDYEAYRDFFKEVNKQDNAKIALIKNQQ</sequence>
<dbReference type="SUPFAM" id="SSF54001">
    <property type="entry name" value="Cysteine proteinases"/>
    <property type="match status" value="1"/>
</dbReference>